<geneLocation type="plasmid" evidence="1 2">
    <name>pDEIPE01</name>
</geneLocation>
<dbReference type="EMBL" id="CP003383">
    <property type="protein sequence ID" value="AFZ69695.1"/>
    <property type="molecule type" value="Genomic_DNA"/>
</dbReference>
<dbReference type="InterPro" id="IPR012337">
    <property type="entry name" value="RNaseH-like_sf"/>
</dbReference>
<dbReference type="PATRIC" id="fig|937777.3.peg.4385"/>
<keyword evidence="2" id="KW-1185">Reference proteome</keyword>
<keyword evidence="1" id="KW-0614">Plasmid</keyword>
<proteinExistence type="predicted"/>
<dbReference type="HOGENOM" id="CLU_2179521_0_0_0"/>
<dbReference type="KEGG" id="dpd:Deipe_4355"/>
<sequence>MLFSNLRFPDTAWKDRMELTRRMVLVYRQRFSIEDVFAWTKGALDWESVRVLDDQALRVVVAFSWIAAAFVFELSGEMDQQEVLLLAELGGDVGRNRQGSGRRPWAWSG</sequence>
<reference evidence="2" key="1">
    <citation type="submission" date="2012-03" db="EMBL/GenBank/DDBJ databases">
        <title>Complete sequence of plasmid 1 of Deinococcus peraridilitoris DSM 19664.</title>
        <authorList>
            <person name="Lucas S."/>
            <person name="Copeland A."/>
            <person name="Lapidus A."/>
            <person name="Glavina del Rio T."/>
            <person name="Dalin E."/>
            <person name="Tice H."/>
            <person name="Bruce D."/>
            <person name="Goodwin L."/>
            <person name="Pitluck S."/>
            <person name="Peters L."/>
            <person name="Mikhailova N."/>
            <person name="Lu M."/>
            <person name="Kyrpides N."/>
            <person name="Mavromatis K."/>
            <person name="Ivanova N."/>
            <person name="Brettin T."/>
            <person name="Detter J.C."/>
            <person name="Han C."/>
            <person name="Larimer F."/>
            <person name="Land M."/>
            <person name="Hauser L."/>
            <person name="Markowitz V."/>
            <person name="Cheng J.-F."/>
            <person name="Hugenholtz P."/>
            <person name="Woyke T."/>
            <person name="Wu D."/>
            <person name="Pukall R."/>
            <person name="Steenblock K."/>
            <person name="Brambilla E."/>
            <person name="Klenk H.-P."/>
            <person name="Eisen J.A."/>
        </authorList>
    </citation>
    <scope>NUCLEOTIDE SEQUENCE [LARGE SCALE GENOMIC DNA]</scope>
    <source>
        <strain evidence="2">DSM 19664 / LMG 22246 / CIP 109416 / KR-200</strain>
        <plasmid evidence="2">Plasmid pDEIPE01</plasmid>
    </source>
</reference>
<name>L0A9H2_DEIPD</name>
<evidence type="ECO:0000313" key="1">
    <source>
        <dbReference type="EMBL" id="AFZ69695.1"/>
    </source>
</evidence>
<organism evidence="1 2">
    <name type="scientific">Deinococcus peraridilitoris (strain DSM 19664 / LMG 22246 / CIP 109416 / KR-200)</name>
    <dbReference type="NCBI Taxonomy" id="937777"/>
    <lineage>
        <taxon>Bacteria</taxon>
        <taxon>Thermotogati</taxon>
        <taxon>Deinococcota</taxon>
        <taxon>Deinococci</taxon>
        <taxon>Deinococcales</taxon>
        <taxon>Deinococcaceae</taxon>
        <taxon>Deinococcus</taxon>
    </lineage>
</organism>
<evidence type="ECO:0000313" key="2">
    <source>
        <dbReference type="Proteomes" id="UP000010467"/>
    </source>
</evidence>
<dbReference type="SUPFAM" id="SSF53098">
    <property type="entry name" value="Ribonuclease H-like"/>
    <property type="match status" value="1"/>
</dbReference>
<gene>
    <name evidence="1" type="ordered locus">Deipe_4355</name>
</gene>
<dbReference type="OrthoDB" id="63993at2"/>
<accession>L0A9H2</accession>
<protein>
    <submittedName>
        <fullName evidence="1">Uncharacterized protein</fullName>
    </submittedName>
</protein>
<dbReference type="RefSeq" id="WP_015231595.1">
    <property type="nucleotide sequence ID" value="NC_019789.1"/>
</dbReference>
<dbReference type="Proteomes" id="UP000010467">
    <property type="component" value="Plasmid pDEIPE01"/>
</dbReference>
<dbReference type="AlphaFoldDB" id="L0A9H2"/>